<feature type="region of interest" description="Disordered" evidence="5">
    <location>
        <begin position="1"/>
        <end position="38"/>
    </location>
</feature>
<dbReference type="InterPro" id="IPR039175">
    <property type="entry name" value="TIM22"/>
</dbReference>
<evidence type="ECO:0000256" key="3">
    <source>
        <dbReference type="ARBA" id="ARBA00022989"/>
    </source>
</evidence>
<protein>
    <recommendedName>
        <fullName evidence="8">Mitochondrial import inner membrane translocase subunit TIM22</fullName>
    </recommendedName>
</protein>
<comment type="caution">
    <text evidence="6">The sequence shown here is derived from an EMBL/GenBank/DDBJ whole genome shotgun (WGS) entry which is preliminary data.</text>
</comment>
<dbReference type="AlphaFoldDB" id="A0A9Q1KCI5"/>
<dbReference type="GO" id="GO:0045036">
    <property type="term" value="P:protein targeting to chloroplast"/>
    <property type="evidence" value="ECO:0007669"/>
    <property type="project" value="TreeGrafter"/>
</dbReference>
<organism evidence="6 7">
    <name type="scientific">Carnegiea gigantea</name>
    <dbReference type="NCBI Taxonomy" id="171969"/>
    <lineage>
        <taxon>Eukaryota</taxon>
        <taxon>Viridiplantae</taxon>
        <taxon>Streptophyta</taxon>
        <taxon>Embryophyta</taxon>
        <taxon>Tracheophyta</taxon>
        <taxon>Spermatophyta</taxon>
        <taxon>Magnoliopsida</taxon>
        <taxon>eudicotyledons</taxon>
        <taxon>Gunneridae</taxon>
        <taxon>Pentapetalae</taxon>
        <taxon>Caryophyllales</taxon>
        <taxon>Cactineae</taxon>
        <taxon>Cactaceae</taxon>
        <taxon>Cactoideae</taxon>
        <taxon>Echinocereeae</taxon>
        <taxon>Carnegiea</taxon>
    </lineage>
</organism>
<dbReference type="PANTHER" id="PTHR14110">
    <property type="entry name" value="MITOCHONDRIAL IMPORT INNER MEMBRANE TRANSLOCASE SUBUNIT TIM22"/>
    <property type="match status" value="1"/>
</dbReference>
<dbReference type="Pfam" id="PF02466">
    <property type="entry name" value="Tim17"/>
    <property type="match status" value="1"/>
</dbReference>
<dbReference type="Proteomes" id="UP001153076">
    <property type="component" value="Unassembled WGS sequence"/>
</dbReference>
<keyword evidence="3" id="KW-1133">Transmembrane helix</keyword>
<evidence type="ECO:0000313" key="7">
    <source>
        <dbReference type="Proteomes" id="UP001153076"/>
    </source>
</evidence>
<dbReference type="PANTHER" id="PTHR14110:SF1">
    <property type="entry name" value="CHLOROPLASTIC IMPORT INNER MEMBRANE TRANSLOCASE SUBUNIT TIM22-2-RELATED"/>
    <property type="match status" value="1"/>
</dbReference>
<evidence type="ECO:0000256" key="2">
    <source>
        <dbReference type="ARBA" id="ARBA00022692"/>
    </source>
</evidence>
<dbReference type="GO" id="GO:0008320">
    <property type="term" value="F:protein transmembrane transporter activity"/>
    <property type="evidence" value="ECO:0007669"/>
    <property type="project" value="TreeGrafter"/>
</dbReference>
<name>A0A9Q1KCI5_9CARY</name>
<keyword evidence="7" id="KW-1185">Reference proteome</keyword>
<evidence type="ECO:0000313" key="6">
    <source>
        <dbReference type="EMBL" id="KAJ8440409.1"/>
    </source>
</evidence>
<dbReference type="GO" id="GO:0009941">
    <property type="term" value="C:chloroplast envelope"/>
    <property type="evidence" value="ECO:0007669"/>
    <property type="project" value="TreeGrafter"/>
</dbReference>
<comment type="subcellular location">
    <subcellularLocation>
        <location evidence="1">Membrane</location>
        <topology evidence="1">Multi-pass membrane protein</topology>
    </subcellularLocation>
</comment>
<proteinExistence type="predicted"/>
<accession>A0A9Q1KCI5</accession>
<evidence type="ECO:0000256" key="5">
    <source>
        <dbReference type="SAM" id="MobiDB-lite"/>
    </source>
</evidence>
<keyword evidence="2" id="KW-0812">Transmembrane</keyword>
<dbReference type="EMBL" id="JAKOGI010000191">
    <property type="protein sequence ID" value="KAJ8440409.1"/>
    <property type="molecule type" value="Genomic_DNA"/>
</dbReference>
<reference evidence="6" key="1">
    <citation type="submission" date="2022-04" db="EMBL/GenBank/DDBJ databases">
        <title>Carnegiea gigantea Genome sequencing and assembly v2.</title>
        <authorList>
            <person name="Copetti D."/>
            <person name="Sanderson M.J."/>
            <person name="Burquez A."/>
            <person name="Wojciechowski M.F."/>
        </authorList>
    </citation>
    <scope>NUCLEOTIDE SEQUENCE</scope>
    <source>
        <strain evidence="6">SGP5-SGP5p</strain>
        <tissue evidence="6">Aerial part</tissue>
    </source>
</reference>
<dbReference type="GO" id="GO:0042721">
    <property type="term" value="C:TIM22 mitochondrial import inner membrane insertion complex"/>
    <property type="evidence" value="ECO:0007669"/>
    <property type="project" value="InterPro"/>
</dbReference>
<dbReference type="OrthoDB" id="1913277at2759"/>
<evidence type="ECO:0000256" key="4">
    <source>
        <dbReference type="ARBA" id="ARBA00023136"/>
    </source>
</evidence>
<keyword evidence="4" id="KW-0472">Membrane</keyword>
<sequence length="213" mass="21902">MADTSNSTSNSNSSIDNNNNDTDLGADENPNSNPNSPNSLAINGNAAFPLLCLLRFAADSAGGALVGSMFGYGAGLVKKKGFKGSFAEAGTSAKTFAVLSGVHSLVVCFLKKIRGKDDGLAGCCTGLALTFPGAPQALLQSCVTFGAFAFIAEGLNKKQSALAHSTGGQGRINFLGGVPPLAFGLPEEFKGSFFSFCQSLRKPIRKHSRSSPA</sequence>
<evidence type="ECO:0008006" key="8">
    <source>
        <dbReference type="Google" id="ProtNLM"/>
    </source>
</evidence>
<gene>
    <name evidence="6" type="ORF">Cgig2_017642</name>
</gene>
<dbReference type="GO" id="GO:0045039">
    <property type="term" value="P:protein insertion into mitochondrial inner membrane"/>
    <property type="evidence" value="ECO:0007669"/>
    <property type="project" value="InterPro"/>
</dbReference>
<evidence type="ECO:0000256" key="1">
    <source>
        <dbReference type="ARBA" id="ARBA00004141"/>
    </source>
</evidence>